<evidence type="ECO:0000256" key="4">
    <source>
        <dbReference type="SAM" id="SignalP"/>
    </source>
</evidence>
<dbReference type="AlphaFoldDB" id="A0A2J6T653"/>
<dbReference type="InParanoid" id="A0A2J6T653"/>
<evidence type="ECO:0000313" key="7">
    <source>
        <dbReference type="Proteomes" id="UP000235371"/>
    </source>
</evidence>
<accession>A0A2J6T653</accession>
<keyword evidence="2" id="KW-0274">FAD</keyword>
<dbReference type="InterPro" id="IPR002938">
    <property type="entry name" value="FAD-bd"/>
</dbReference>
<dbReference type="GO" id="GO:0016491">
    <property type="term" value="F:oxidoreductase activity"/>
    <property type="evidence" value="ECO:0007669"/>
    <property type="project" value="UniProtKB-KW"/>
</dbReference>
<gene>
    <name evidence="6" type="ORF">K444DRAFT_614271</name>
</gene>
<feature type="chain" id="PRO_5014349868" description="FAD-binding domain-containing protein" evidence="4">
    <location>
        <begin position="23"/>
        <end position="69"/>
    </location>
</feature>
<protein>
    <recommendedName>
        <fullName evidence="5">FAD-binding domain-containing protein</fullName>
    </recommendedName>
</protein>
<organism evidence="6 7">
    <name type="scientific">Hyaloscypha bicolor E</name>
    <dbReference type="NCBI Taxonomy" id="1095630"/>
    <lineage>
        <taxon>Eukaryota</taxon>
        <taxon>Fungi</taxon>
        <taxon>Dikarya</taxon>
        <taxon>Ascomycota</taxon>
        <taxon>Pezizomycotina</taxon>
        <taxon>Leotiomycetes</taxon>
        <taxon>Helotiales</taxon>
        <taxon>Hyaloscyphaceae</taxon>
        <taxon>Hyaloscypha</taxon>
        <taxon>Hyaloscypha bicolor</taxon>
    </lineage>
</organism>
<dbReference type="Gene3D" id="3.50.50.60">
    <property type="entry name" value="FAD/NAD(P)-binding domain"/>
    <property type="match status" value="1"/>
</dbReference>
<feature type="signal peptide" evidence="4">
    <location>
        <begin position="1"/>
        <end position="22"/>
    </location>
</feature>
<dbReference type="RefSeq" id="XP_024735404.1">
    <property type="nucleotide sequence ID" value="XM_024880511.1"/>
</dbReference>
<evidence type="ECO:0000256" key="2">
    <source>
        <dbReference type="ARBA" id="ARBA00022827"/>
    </source>
</evidence>
<dbReference type="Pfam" id="PF01494">
    <property type="entry name" value="FAD_binding_3"/>
    <property type="match status" value="1"/>
</dbReference>
<keyword evidence="7" id="KW-1185">Reference proteome</keyword>
<keyword evidence="1" id="KW-0285">Flavoprotein</keyword>
<name>A0A2J6T653_9HELO</name>
<dbReference type="InterPro" id="IPR036188">
    <property type="entry name" value="FAD/NAD-bd_sf"/>
</dbReference>
<sequence>MDWLLRPIAWFELLAIPSYARARDIPNGSREGVIIGDTAHASKPNGGQGGSLSLEDAATLAIAIKKAIP</sequence>
<dbReference type="Proteomes" id="UP000235371">
    <property type="component" value="Unassembled WGS sequence"/>
</dbReference>
<dbReference type="EMBL" id="KZ613822">
    <property type="protein sequence ID" value="PMD58500.1"/>
    <property type="molecule type" value="Genomic_DNA"/>
</dbReference>
<feature type="domain" description="FAD-binding" evidence="5">
    <location>
        <begin position="34"/>
        <end position="66"/>
    </location>
</feature>
<evidence type="ECO:0000259" key="5">
    <source>
        <dbReference type="Pfam" id="PF01494"/>
    </source>
</evidence>
<reference evidence="6 7" key="1">
    <citation type="submission" date="2016-04" db="EMBL/GenBank/DDBJ databases">
        <title>A degradative enzymes factory behind the ericoid mycorrhizal symbiosis.</title>
        <authorList>
            <consortium name="DOE Joint Genome Institute"/>
            <person name="Martino E."/>
            <person name="Morin E."/>
            <person name="Grelet G."/>
            <person name="Kuo A."/>
            <person name="Kohler A."/>
            <person name="Daghino S."/>
            <person name="Barry K."/>
            <person name="Choi C."/>
            <person name="Cichocki N."/>
            <person name="Clum A."/>
            <person name="Copeland A."/>
            <person name="Hainaut M."/>
            <person name="Haridas S."/>
            <person name="Labutti K."/>
            <person name="Lindquist E."/>
            <person name="Lipzen A."/>
            <person name="Khouja H.-R."/>
            <person name="Murat C."/>
            <person name="Ohm R."/>
            <person name="Olson A."/>
            <person name="Spatafora J."/>
            <person name="Veneault-Fourrey C."/>
            <person name="Henrissat B."/>
            <person name="Grigoriev I."/>
            <person name="Martin F."/>
            <person name="Perotto S."/>
        </authorList>
    </citation>
    <scope>NUCLEOTIDE SEQUENCE [LARGE SCALE GENOMIC DNA]</scope>
    <source>
        <strain evidence="6 7">E</strain>
    </source>
</reference>
<evidence type="ECO:0000256" key="3">
    <source>
        <dbReference type="ARBA" id="ARBA00023002"/>
    </source>
</evidence>
<keyword evidence="4" id="KW-0732">Signal</keyword>
<dbReference type="GO" id="GO:0071949">
    <property type="term" value="F:FAD binding"/>
    <property type="evidence" value="ECO:0007669"/>
    <property type="project" value="InterPro"/>
</dbReference>
<evidence type="ECO:0000256" key="1">
    <source>
        <dbReference type="ARBA" id="ARBA00022630"/>
    </source>
</evidence>
<dbReference type="OrthoDB" id="2102672at2759"/>
<evidence type="ECO:0000313" key="6">
    <source>
        <dbReference type="EMBL" id="PMD58500.1"/>
    </source>
</evidence>
<keyword evidence="3" id="KW-0560">Oxidoreductase</keyword>
<dbReference type="SUPFAM" id="SSF51905">
    <property type="entry name" value="FAD/NAD(P)-binding domain"/>
    <property type="match status" value="1"/>
</dbReference>
<dbReference type="GeneID" id="36588588"/>
<proteinExistence type="predicted"/>